<dbReference type="Pfam" id="PF00005">
    <property type="entry name" value="ABC_tran"/>
    <property type="match status" value="1"/>
</dbReference>
<feature type="domain" description="ABC transporter" evidence="6">
    <location>
        <begin position="44"/>
        <end position="94"/>
    </location>
</feature>
<keyword evidence="1" id="KW-0813">Transport</keyword>
<proteinExistence type="predicted"/>
<dbReference type="PANTHER" id="PTHR43790:SF9">
    <property type="entry name" value="GALACTOFURANOSE TRANSPORTER ATP-BINDING PROTEIN YTFR"/>
    <property type="match status" value="1"/>
</dbReference>
<evidence type="ECO:0000256" key="3">
    <source>
        <dbReference type="ARBA" id="ARBA00022737"/>
    </source>
</evidence>
<sequence>MRVRFPLPAPVLVPFSFCDPLFRWTFCFSCEQGTTKAFLGTLALQDVDFDVHTGALNVLICESGAGKSTLMKILAGVEKPTLGTIIIADEVISFINTRWGGQGY</sequence>
<dbReference type="PANTHER" id="PTHR43790">
    <property type="entry name" value="CARBOHYDRATE TRANSPORT ATP-BINDING PROTEIN MG119-RELATED"/>
    <property type="match status" value="1"/>
</dbReference>
<keyword evidence="2" id="KW-0762">Sugar transport</keyword>
<dbReference type="Gene3D" id="3.40.50.300">
    <property type="entry name" value="P-loop containing nucleotide triphosphate hydrolases"/>
    <property type="match status" value="1"/>
</dbReference>
<evidence type="ECO:0000259" key="6">
    <source>
        <dbReference type="Pfam" id="PF00005"/>
    </source>
</evidence>
<keyword evidence="5 7" id="KW-0067">ATP-binding</keyword>
<keyword evidence="3" id="KW-0677">Repeat</keyword>
<accession>A0ABY7YXT1</accession>
<keyword evidence="8" id="KW-1185">Reference proteome</keyword>
<dbReference type="Proteomes" id="UP001222118">
    <property type="component" value="Chromosome"/>
</dbReference>
<dbReference type="EMBL" id="CP118247">
    <property type="protein sequence ID" value="WDR06022.1"/>
    <property type="molecule type" value="Genomic_DNA"/>
</dbReference>
<dbReference type="InterPro" id="IPR050107">
    <property type="entry name" value="ABC_carbohydrate_import_ATPase"/>
</dbReference>
<dbReference type="GO" id="GO:0005524">
    <property type="term" value="F:ATP binding"/>
    <property type="evidence" value="ECO:0007669"/>
    <property type="project" value="UniProtKB-KW"/>
</dbReference>
<evidence type="ECO:0000256" key="1">
    <source>
        <dbReference type="ARBA" id="ARBA00022448"/>
    </source>
</evidence>
<reference evidence="7 8" key="1">
    <citation type="submission" date="2023-02" db="EMBL/GenBank/DDBJ databases">
        <title>Devosia chondri sp. nov., isolated from the phycosphere of marine algae.</title>
        <authorList>
            <person name="Kim J.M."/>
            <person name="Lee J.K."/>
            <person name="Choi B.J."/>
            <person name="Bayburt H."/>
            <person name="Jeon C.O."/>
        </authorList>
    </citation>
    <scope>NUCLEOTIDE SEQUENCE [LARGE SCALE GENOMIC DNA]</scope>
    <source>
        <strain evidence="7 8">G2-5</strain>
    </source>
</reference>
<dbReference type="InterPro" id="IPR003439">
    <property type="entry name" value="ABC_transporter-like_ATP-bd"/>
</dbReference>
<organism evidence="7 8">
    <name type="scientific">Devosia rhodophyticola</name>
    <dbReference type="NCBI Taxonomy" id="3026423"/>
    <lineage>
        <taxon>Bacteria</taxon>
        <taxon>Pseudomonadati</taxon>
        <taxon>Pseudomonadota</taxon>
        <taxon>Alphaproteobacteria</taxon>
        <taxon>Hyphomicrobiales</taxon>
        <taxon>Devosiaceae</taxon>
        <taxon>Devosia</taxon>
    </lineage>
</organism>
<evidence type="ECO:0000256" key="2">
    <source>
        <dbReference type="ARBA" id="ARBA00022597"/>
    </source>
</evidence>
<evidence type="ECO:0000256" key="5">
    <source>
        <dbReference type="ARBA" id="ARBA00022840"/>
    </source>
</evidence>
<evidence type="ECO:0000313" key="8">
    <source>
        <dbReference type="Proteomes" id="UP001222118"/>
    </source>
</evidence>
<name>A0ABY7YXT1_9HYPH</name>
<evidence type="ECO:0000313" key="7">
    <source>
        <dbReference type="EMBL" id="WDR06022.1"/>
    </source>
</evidence>
<dbReference type="RefSeq" id="WP_282211536.1">
    <property type="nucleotide sequence ID" value="NZ_CP118247.1"/>
</dbReference>
<dbReference type="InterPro" id="IPR027417">
    <property type="entry name" value="P-loop_NTPase"/>
</dbReference>
<protein>
    <submittedName>
        <fullName evidence="7">ATP-binding cassette domain-containing protein</fullName>
    </submittedName>
</protein>
<keyword evidence="4" id="KW-0547">Nucleotide-binding</keyword>
<evidence type="ECO:0000256" key="4">
    <source>
        <dbReference type="ARBA" id="ARBA00022741"/>
    </source>
</evidence>
<dbReference type="SUPFAM" id="SSF52540">
    <property type="entry name" value="P-loop containing nucleoside triphosphate hydrolases"/>
    <property type="match status" value="1"/>
</dbReference>
<gene>
    <name evidence="7" type="ORF">PSQ90_00720</name>
</gene>